<dbReference type="InterPro" id="IPR007197">
    <property type="entry name" value="rSAM"/>
</dbReference>
<keyword evidence="5" id="KW-0411">Iron-sulfur</keyword>
<dbReference type="SMART" id="SM00729">
    <property type="entry name" value="Elp3"/>
    <property type="match status" value="1"/>
</dbReference>
<accession>A0A238VHF7</accession>
<dbReference type="InterPro" id="IPR010994">
    <property type="entry name" value="RuvA_2-like"/>
</dbReference>
<evidence type="ECO:0000256" key="4">
    <source>
        <dbReference type="ARBA" id="ARBA00023004"/>
    </source>
</evidence>
<evidence type="ECO:0000313" key="8">
    <source>
        <dbReference type="Proteomes" id="UP000198409"/>
    </source>
</evidence>
<dbReference type="GO" id="GO:0046872">
    <property type="term" value="F:metal ion binding"/>
    <property type="evidence" value="ECO:0007669"/>
    <property type="project" value="UniProtKB-KW"/>
</dbReference>
<evidence type="ECO:0000256" key="2">
    <source>
        <dbReference type="ARBA" id="ARBA00022691"/>
    </source>
</evidence>
<proteinExistence type="predicted"/>
<dbReference type="EMBL" id="FZNM01000002">
    <property type="protein sequence ID" value="SNR33830.1"/>
    <property type="molecule type" value="Genomic_DNA"/>
</dbReference>
<comment type="cofactor">
    <cofactor evidence="1">
        <name>[4Fe-4S] cluster</name>
        <dbReference type="ChEBI" id="CHEBI:49883"/>
    </cofactor>
</comment>
<dbReference type="NCBIfam" id="TIGR03916">
    <property type="entry name" value="rSAM_link_UDG"/>
    <property type="match status" value="1"/>
</dbReference>
<dbReference type="InterPro" id="IPR013785">
    <property type="entry name" value="Aldolase_TIM"/>
</dbReference>
<dbReference type="InterPro" id="IPR006638">
    <property type="entry name" value="Elp3/MiaA/NifB-like_rSAM"/>
</dbReference>
<gene>
    <name evidence="7" type="ORF">SAMN06265378_102239</name>
</gene>
<dbReference type="SUPFAM" id="SSF47781">
    <property type="entry name" value="RuvA domain 2-like"/>
    <property type="match status" value="1"/>
</dbReference>
<dbReference type="InterPro" id="IPR058240">
    <property type="entry name" value="rSAM_sf"/>
</dbReference>
<dbReference type="AlphaFoldDB" id="A0A238VHF7"/>
<evidence type="ECO:0000256" key="5">
    <source>
        <dbReference type="ARBA" id="ARBA00023014"/>
    </source>
</evidence>
<dbReference type="CDD" id="cd01335">
    <property type="entry name" value="Radical_SAM"/>
    <property type="match status" value="1"/>
</dbReference>
<dbReference type="InterPro" id="IPR051675">
    <property type="entry name" value="Endo/Exo/Phosphatase_dom_1"/>
</dbReference>
<dbReference type="SUPFAM" id="SSF102114">
    <property type="entry name" value="Radical SAM enzymes"/>
    <property type="match status" value="1"/>
</dbReference>
<dbReference type="Pfam" id="PF04055">
    <property type="entry name" value="Radical_SAM"/>
    <property type="match status" value="1"/>
</dbReference>
<dbReference type="Proteomes" id="UP000198409">
    <property type="component" value="Unassembled WGS sequence"/>
</dbReference>
<sequence>MFPQQAVEQNTARTYIPRMAPRTLQQKLAILSDAAKYDASCASSGTTRRDSRDGGIGSSGGTGICHAYTPDGRCISLLKILMTNFCIFDCAYCINRVSSNVERARFTPEEVVILTLEFYRRNMIEGLFLSSGIIRSPDQTMGDMVRIARTLRIEHGFKGYIHLKTIPNAAPDLVAQAGLFADRLSINIELPQDASIRELAPEKRPETIRAAMADVRLSREAAKEKSHTGRPPPRFAPAGQSTQMIVGADAATDRDILKTSANLYSGYDLKRVYYSAFSPIPDASAALPLVKPPLMREHRLYQADWLMRFYGFEADEIGAAHPSGFLDLAIDPKLAWALANRAQFPVDVTRASREMLLRVPGFGTKTVTRILAARRNGPVRYGDLLRMGAIMSKAQPFVTLPDWHPGALTDSAGLRARFAPPPEQLQLL</sequence>
<dbReference type="SFLD" id="SFLDG01102">
    <property type="entry name" value="Uncharacterised_Radical_SAM_Su"/>
    <property type="match status" value="1"/>
</dbReference>
<evidence type="ECO:0000259" key="6">
    <source>
        <dbReference type="SMART" id="SM00729"/>
    </source>
</evidence>
<dbReference type="GO" id="GO:0003824">
    <property type="term" value="F:catalytic activity"/>
    <property type="evidence" value="ECO:0007669"/>
    <property type="project" value="InterPro"/>
</dbReference>
<keyword evidence="2" id="KW-0949">S-adenosyl-L-methionine</keyword>
<evidence type="ECO:0000256" key="3">
    <source>
        <dbReference type="ARBA" id="ARBA00022723"/>
    </source>
</evidence>
<dbReference type="PANTHER" id="PTHR21180">
    <property type="entry name" value="ENDONUCLEASE/EXONUCLEASE/PHOSPHATASE FAMILY DOMAIN-CONTAINING PROTEIN 1"/>
    <property type="match status" value="1"/>
</dbReference>
<name>A0A238VHF7_9RHOB</name>
<dbReference type="InterPro" id="IPR023874">
    <property type="entry name" value="DNA_rSAM_put"/>
</dbReference>
<protein>
    <submittedName>
        <fullName evidence="7">Putative DNA modification/repair radical SAM protein</fullName>
    </submittedName>
</protein>
<reference evidence="8" key="1">
    <citation type="submission" date="2017-06" db="EMBL/GenBank/DDBJ databases">
        <authorList>
            <person name="Varghese N."/>
            <person name="Submissions S."/>
        </authorList>
    </citation>
    <scope>NUCLEOTIDE SEQUENCE [LARGE SCALE GENOMIC DNA]</scope>
    <source>
        <strain evidence="8">DSM 26170</strain>
    </source>
</reference>
<feature type="domain" description="Elp3/MiaA/NifB-like radical SAM core" evidence="6">
    <location>
        <begin position="76"/>
        <end position="303"/>
    </location>
</feature>
<evidence type="ECO:0000256" key="1">
    <source>
        <dbReference type="ARBA" id="ARBA00001966"/>
    </source>
</evidence>
<evidence type="ECO:0000313" key="7">
    <source>
        <dbReference type="EMBL" id="SNR33830.1"/>
    </source>
</evidence>
<dbReference type="GO" id="GO:0051536">
    <property type="term" value="F:iron-sulfur cluster binding"/>
    <property type="evidence" value="ECO:0007669"/>
    <property type="project" value="UniProtKB-KW"/>
</dbReference>
<keyword evidence="3" id="KW-0479">Metal-binding</keyword>
<dbReference type="Gene3D" id="3.20.20.70">
    <property type="entry name" value="Aldolase class I"/>
    <property type="match status" value="1"/>
</dbReference>
<dbReference type="SFLD" id="SFLDS00029">
    <property type="entry name" value="Radical_SAM"/>
    <property type="match status" value="1"/>
</dbReference>
<dbReference type="PANTHER" id="PTHR21180:SF9">
    <property type="entry name" value="TYPE II SECRETION SYSTEM PROTEIN K"/>
    <property type="match status" value="1"/>
</dbReference>
<organism evidence="7 8">
    <name type="scientific">Paracoccus sediminis</name>
    <dbReference type="NCBI Taxonomy" id="1214787"/>
    <lineage>
        <taxon>Bacteria</taxon>
        <taxon>Pseudomonadati</taxon>
        <taxon>Pseudomonadota</taxon>
        <taxon>Alphaproteobacteria</taxon>
        <taxon>Rhodobacterales</taxon>
        <taxon>Paracoccaceae</taxon>
        <taxon>Paracoccus</taxon>
    </lineage>
</organism>
<keyword evidence="4" id="KW-0408">Iron</keyword>